<reference evidence="2 3" key="1">
    <citation type="submission" date="2023-01" db="EMBL/GenBank/DDBJ databases">
        <title>Bacillus changyiensis sp. nov., isolated from a coastal deposit.</title>
        <authorList>
            <person name="Xiao G."/>
            <person name="Lai Q."/>
            <person name="Hu Z."/>
            <person name="Shao Z."/>
        </authorList>
    </citation>
    <scope>NUCLEOTIDE SEQUENCE [LARGE SCALE GENOMIC DNA]</scope>
    <source>
        <strain evidence="2 3">CLL-7-23</strain>
    </source>
</reference>
<dbReference type="Proteomes" id="UP001211894">
    <property type="component" value="Unassembled WGS sequence"/>
</dbReference>
<keyword evidence="1" id="KW-0472">Membrane</keyword>
<dbReference type="InterPro" id="IPR035238">
    <property type="entry name" value="DUF5345"/>
</dbReference>
<gene>
    <name evidence="2" type="ORF">PJ311_01310</name>
</gene>
<dbReference type="Pfam" id="PF17280">
    <property type="entry name" value="DUF5345"/>
    <property type="match status" value="1"/>
</dbReference>
<evidence type="ECO:0000313" key="3">
    <source>
        <dbReference type="Proteomes" id="UP001211894"/>
    </source>
</evidence>
<protein>
    <submittedName>
        <fullName evidence="2">YxlC family protein</fullName>
    </submittedName>
</protein>
<name>A0ABT4WYW9_9BACI</name>
<dbReference type="EMBL" id="JAQKAB010000001">
    <property type="protein sequence ID" value="MDA7025243.1"/>
    <property type="molecule type" value="Genomic_DNA"/>
</dbReference>
<keyword evidence="1" id="KW-1133">Transmembrane helix</keyword>
<evidence type="ECO:0000256" key="1">
    <source>
        <dbReference type="SAM" id="Phobius"/>
    </source>
</evidence>
<comment type="caution">
    <text evidence="2">The sequence shown here is derived from an EMBL/GenBank/DDBJ whole genome shotgun (WGS) entry which is preliminary data.</text>
</comment>
<feature type="transmembrane region" description="Helical" evidence="1">
    <location>
        <begin position="53"/>
        <end position="70"/>
    </location>
</feature>
<sequence length="108" mass="12660">MKERDEKETISHLKQELKKIDDIFEPASPPQFELDQRLALFKKERKRAVQKELLCFIMSAFVILSVYITISIRVPVIFLTVQGVAFVLLPVLLLLKKKWCRKIEMEGD</sequence>
<evidence type="ECO:0000313" key="2">
    <source>
        <dbReference type="EMBL" id="MDA7025243.1"/>
    </source>
</evidence>
<keyword evidence="3" id="KW-1185">Reference proteome</keyword>
<feature type="transmembrane region" description="Helical" evidence="1">
    <location>
        <begin position="76"/>
        <end position="95"/>
    </location>
</feature>
<organism evidence="2 3">
    <name type="scientific">Bacillus changyiensis</name>
    <dbReference type="NCBI Taxonomy" id="3004103"/>
    <lineage>
        <taxon>Bacteria</taxon>
        <taxon>Bacillati</taxon>
        <taxon>Bacillota</taxon>
        <taxon>Bacilli</taxon>
        <taxon>Bacillales</taxon>
        <taxon>Bacillaceae</taxon>
        <taxon>Bacillus</taxon>
    </lineage>
</organism>
<keyword evidence="1" id="KW-0812">Transmembrane</keyword>
<proteinExistence type="predicted"/>
<dbReference type="RefSeq" id="WP_271339108.1">
    <property type="nucleotide sequence ID" value="NZ_JAQKAB010000001.1"/>
</dbReference>
<accession>A0ABT4WYW9</accession>